<gene>
    <name evidence="1" type="ORF">SAMN02745181_0550</name>
</gene>
<proteinExistence type="predicted"/>
<keyword evidence="2" id="KW-1185">Reference proteome</keyword>
<evidence type="ECO:0000313" key="2">
    <source>
        <dbReference type="Proteomes" id="UP000184510"/>
    </source>
</evidence>
<dbReference type="Proteomes" id="UP000184510">
    <property type="component" value="Unassembled WGS sequence"/>
</dbReference>
<dbReference type="RefSeq" id="WP_143157954.1">
    <property type="nucleotide sequence ID" value="NZ_FQYR01000002.1"/>
</dbReference>
<reference evidence="1 2" key="1">
    <citation type="submission" date="2016-11" db="EMBL/GenBank/DDBJ databases">
        <authorList>
            <person name="Jaros S."/>
            <person name="Januszkiewicz K."/>
            <person name="Wedrychowicz H."/>
        </authorList>
    </citation>
    <scope>NUCLEOTIDE SEQUENCE [LARGE SCALE GENOMIC DNA]</scope>
    <source>
        <strain evidence="1 2">DSM 18772</strain>
    </source>
</reference>
<name>A0A1M6CRS9_9BACT</name>
<protein>
    <submittedName>
        <fullName evidence="1">Uncharacterized protein</fullName>
    </submittedName>
</protein>
<sequence length="118" mass="14012">MNDEGSIDAFRNPEAKAMMLGHYQWDGKSYEKAASHKGASYYKVEEWNRMTSGLTESEIWELNKAVLDWCRKNGKQILFSHDPMNPKRYSYFAREVAHLEGKGYQFRKLNEWTWETHK</sequence>
<dbReference type="STRING" id="1123071.SAMN02745181_0550"/>
<evidence type="ECO:0000313" key="1">
    <source>
        <dbReference type="EMBL" id="SHI63727.1"/>
    </source>
</evidence>
<accession>A0A1M6CRS9</accession>
<dbReference type="InParanoid" id="A0A1M6CRS9"/>
<dbReference type="EMBL" id="FQYR01000002">
    <property type="protein sequence ID" value="SHI63727.1"/>
    <property type="molecule type" value="Genomic_DNA"/>
</dbReference>
<dbReference type="OrthoDB" id="2991489at2"/>
<organism evidence="1 2">
    <name type="scientific">Rubritalea squalenifaciens DSM 18772</name>
    <dbReference type="NCBI Taxonomy" id="1123071"/>
    <lineage>
        <taxon>Bacteria</taxon>
        <taxon>Pseudomonadati</taxon>
        <taxon>Verrucomicrobiota</taxon>
        <taxon>Verrucomicrobiia</taxon>
        <taxon>Verrucomicrobiales</taxon>
        <taxon>Rubritaleaceae</taxon>
        <taxon>Rubritalea</taxon>
    </lineage>
</organism>
<dbReference type="AlphaFoldDB" id="A0A1M6CRS9"/>